<accession>A0ABN2M760</accession>
<organism evidence="3 4">
    <name type="scientific">Agromyces neolithicus</name>
    <dbReference type="NCBI Taxonomy" id="269420"/>
    <lineage>
        <taxon>Bacteria</taxon>
        <taxon>Bacillati</taxon>
        <taxon>Actinomycetota</taxon>
        <taxon>Actinomycetes</taxon>
        <taxon>Micrococcales</taxon>
        <taxon>Microbacteriaceae</taxon>
        <taxon>Agromyces</taxon>
    </lineage>
</organism>
<evidence type="ECO:0000313" key="4">
    <source>
        <dbReference type="Proteomes" id="UP001500002"/>
    </source>
</evidence>
<name>A0ABN2M760_9MICO</name>
<keyword evidence="2" id="KW-0472">Membrane</keyword>
<sequence length="159" mass="16055">MSRIYSGPMTERTQTPTAAPPGTTESQDAPVFVDPSGRRRHRVRLISGLALGAIAVYLGLVATAFLGGPAVVTPLLPKPTAAANDAARQVPASVPAPSAVPSVGPAEPALPAPIAPETAAPQPTPLPVAPAPTEPARDEPGKSETAPGQANAPEHPKRP</sequence>
<feature type="region of interest" description="Disordered" evidence="1">
    <location>
        <begin position="82"/>
        <end position="159"/>
    </location>
</feature>
<keyword evidence="2" id="KW-1133">Transmembrane helix</keyword>
<dbReference type="EMBL" id="BAAANJ010000007">
    <property type="protein sequence ID" value="GAA1811472.1"/>
    <property type="molecule type" value="Genomic_DNA"/>
</dbReference>
<evidence type="ECO:0000256" key="2">
    <source>
        <dbReference type="SAM" id="Phobius"/>
    </source>
</evidence>
<keyword evidence="2" id="KW-0812">Transmembrane</keyword>
<feature type="compositionally biased region" description="Low complexity" evidence="1">
    <location>
        <begin position="86"/>
        <end position="107"/>
    </location>
</feature>
<comment type="caution">
    <text evidence="3">The sequence shown here is derived from an EMBL/GenBank/DDBJ whole genome shotgun (WGS) entry which is preliminary data.</text>
</comment>
<evidence type="ECO:0000256" key="1">
    <source>
        <dbReference type="SAM" id="MobiDB-lite"/>
    </source>
</evidence>
<keyword evidence="4" id="KW-1185">Reference proteome</keyword>
<feature type="compositionally biased region" description="Low complexity" evidence="1">
    <location>
        <begin position="13"/>
        <end position="24"/>
    </location>
</feature>
<gene>
    <name evidence="3" type="ORF">GCM10009749_20650</name>
</gene>
<proteinExistence type="predicted"/>
<feature type="transmembrane region" description="Helical" evidence="2">
    <location>
        <begin position="45"/>
        <end position="67"/>
    </location>
</feature>
<dbReference type="Proteomes" id="UP001500002">
    <property type="component" value="Unassembled WGS sequence"/>
</dbReference>
<protein>
    <submittedName>
        <fullName evidence="3">Uncharacterized protein</fullName>
    </submittedName>
</protein>
<reference evidence="3 4" key="1">
    <citation type="journal article" date="2019" name="Int. J. Syst. Evol. Microbiol.">
        <title>The Global Catalogue of Microorganisms (GCM) 10K type strain sequencing project: providing services to taxonomists for standard genome sequencing and annotation.</title>
        <authorList>
            <consortium name="The Broad Institute Genomics Platform"/>
            <consortium name="The Broad Institute Genome Sequencing Center for Infectious Disease"/>
            <person name="Wu L."/>
            <person name="Ma J."/>
        </authorList>
    </citation>
    <scope>NUCLEOTIDE SEQUENCE [LARGE SCALE GENOMIC DNA]</scope>
    <source>
        <strain evidence="3 4">JCM 14322</strain>
    </source>
</reference>
<feature type="compositionally biased region" description="Pro residues" evidence="1">
    <location>
        <begin position="122"/>
        <end position="133"/>
    </location>
</feature>
<evidence type="ECO:0000313" key="3">
    <source>
        <dbReference type="EMBL" id="GAA1811472.1"/>
    </source>
</evidence>
<feature type="region of interest" description="Disordered" evidence="1">
    <location>
        <begin position="1"/>
        <end position="33"/>
    </location>
</feature>